<accession>A0A9E7FJ18</accession>
<organism evidence="2 3">
    <name type="scientific">Musa troglodytarum</name>
    <name type="common">fe'i banana</name>
    <dbReference type="NCBI Taxonomy" id="320322"/>
    <lineage>
        <taxon>Eukaryota</taxon>
        <taxon>Viridiplantae</taxon>
        <taxon>Streptophyta</taxon>
        <taxon>Embryophyta</taxon>
        <taxon>Tracheophyta</taxon>
        <taxon>Spermatophyta</taxon>
        <taxon>Magnoliopsida</taxon>
        <taxon>Liliopsida</taxon>
        <taxon>Zingiberales</taxon>
        <taxon>Musaceae</taxon>
        <taxon>Musa</taxon>
    </lineage>
</organism>
<sequence>MKRSGLSSLPSSQAGRTMTSRTTGTPSSRRNSSESFLPKGNHFNRNNTSLSSLHHPLHHKLAVTPLQSPSSLKKAFLQPPRTSGSPSPLPRSLVISCRIHIISII</sequence>
<dbReference type="AlphaFoldDB" id="A0A9E7FJ18"/>
<gene>
    <name evidence="2" type="ORF">MUK42_29903</name>
</gene>
<evidence type="ECO:0000256" key="1">
    <source>
        <dbReference type="SAM" id="MobiDB-lite"/>
    </source>
</evidence>
<keyword evidence="3" id="KW-1185">Reference proteome</keyword>
<evidence type="ECO:0000313" key="2">
    <source>
        <dbReference type="EMBL" id="URD96819.1"/>
    </source>
</evidence>
<dbReference type="EMBL" id="CP097506">
    <property type="protein sequence ID" value="URD96819.1"/>
    <property type="molecule type" value="Genomic_DNA"/>
</dbReference>
<reference evidence="2" key="1">
    <citation type="submission" date="2022-05" db="EMBL/GenBank/DDBJ databases">
        <title>The Musa troglodytarum L. genome provides insights into the mechanism of non-climacteric behaviour and enrichment of carotenoids.</title>
        <authorList>
            <person name="Wang J."/>
        </authorList>
    </citation>
    <scope>NUCLEOTIDE SEQUENCE</scope>
    <source>
        <tissue evidence="2">Leaf</tissue>
    </source>
</reference>
<protein>
    <submittedName>
        <fullName evidence="2">Uncharacterized protein</fullName>
    </submittedName>
</protein>
<feature type="region of interest" description="Disordered" evidence="1">
    <location>
        <begin position="1"/>
        <end position="56"/>
    </location>
</feature>
<feature type="compositionally biased region" description="Low complexity" evidence="1">
    <location>
        <begin position="16"/>
        <end position="30"/>
    </location>
</feature>
<feature type="compositionally biased region" description="Polar residues" evidence="1">
    <location>
        <begin position="1"/>
        <end position="15"/>
    </location>
</feature>
<dbReference type="Proteomes" id="UP001055439">
    <property type="component" value="Chromosome 4"/>
</dbReference>
<evidence type="ECO:0000313" key="3">
    <source>
        <dbReference type="Proteomes" id="UP001055439"/>
    </source>
</evidence>
<name>A0A9E7FJ18_9LILI</name>
<proteinExistence type="predicted"/>